<sequence>MAAVVAAPLLLAACTSTPDAAPDPAGPTGVASLVRFTSCDDLLGYFQENALERVTAWGLEGLGLGGGIPAATGFFESDLAADAASPRTSVMPRGGYVGPDHGTSATNTQEEGVDEADIVKTDGDVLVAVVGGEVRVVDVASAEALATVDLPDDGHPSELLLRVSTLLVLGQEGAGYVPLDTEIGDSAYPAGRPARTVLTEVDLTDPAAPEVVRSTRVEGEYRSARLVGDTVRLVMVSEPPGLDWVSPEGRSLEDENAALEANRDLVEASTITDWLPQLSIDGGDVEPLLGCGDVGVPTEFSGFTTVSVAGLEIGGGTAPTSSAGVVGSGGTVYASTERMVVASSPWSTVRDADAEDADRGPSSDLHAFDISEPDATTYVGSGRVEGRLLDQFAIDEAAGIVRVAVTRDGRPGEPSSSSLVVLAERPGEGLVETGRVDGMGLTEQIQAVRFLSPDLAAVVTFRQVDPLYLVDTSDPTAPTLAGELKVPGYSAYLHPLDDGMLLGIGQHATEDGRTTGLQASLFDITDPSAPRQVTTVTWEGRQSLVEGDHRAFLLWQDRAYLPSQGWGRGPQETVESVDVAPGLLERGPTIDATGMPSGYAGVRRVLVADDRIWLVGESTVVRVAEGNRAVGDVVGF</sequence>
<proteinExistence type="predicted"/>
<name>A0A6P0HKZ7_9ACTN</name>
<evidence type="ECO:0008006" key="4">
    <source>
        <dbReference type="Google" id="ProtNLM"/>
    </source>
</evidence>
<feature type="chain" id="PRO_5026905371" description="Benzoate transporter" evidence="1">
    <location>
        <begin position="21"/>
        <end position="636"/>
    </location>
</feature>
<gene>
    <name evidence="2" type="ORF">G3T38_11615</name>
</gene>
<dbReference type="InterPro" id="IPR019198">
    <property type="entry name" value="Beta_propeller_containing"/>
</dbReference>
<dbReference type="RefSeq" id="WP_163772469.1">
    <property type="nucleotide sequence ID" value="NZ_JAAGXA010000007.1"/>
</dbReference>
<protein>
    <recommendedName>
        <fullName evidence="4">Benzoate transporter</fullName>
    </recommendedName>
</protein>
<evidence type="ECO:0000256" key="1">
    <source>
        <dbReference type="SAM" id="SignalP"/>
    </source>
</evidence>
<comment type="caution">
    <text evidence="2">The sequence shown here is derived from an EMBL/GenBank/DDBJ whole genome shotgun (WGS) entry which is preliminary data.</text>
</comment>
<accession>A0A6P0HKZ7</accession>
<dbReference type="AlphaFoldDB" id="A0A6P0HKZ7"/>
<keyword evidence="3" id="KW-1185">Reference proteome</keyword>
<dbReference type="Pfam" id="PF09826">
    <property type="entry name" value="Beta_propel"/>
    <property type="match status" value="1"/>
</dbReference>
<dbReference type="EMBL" id="JAAGXA010000007">
    <property type="protein sequence ID" value="NEN78924.1"/>
    <property type="molecule type" value="Genomic_DNA"/>
</dbReference>
<keyword evidence="1" id="KW-0732">Signal</keyword>
<reference evidence="2 3" key="1">
    <citation type="journal article" date="2014" name="Int. J. Syst. Evol. Microbiol.">
        <title>Nocardioides zeae sp. nov., isolated from the stem of Zea mays.</title>
        <authorList>
            <person name="Glaeser S.P."/>
            <person name="McInroy J.A."/>
            <person name="Busse H.J."/>
            <person name="Kampfer P."/>
        </authorList>
    </citation>
    <scope>NUCLEOTIDE SEQUENCE [LARGE SCALE GENOMIC DNA]</scope>
    <source>
        <strain evidence="2 3">JCM 30728</strain>
    </source>
</reference>
<organism evidence="2 3">
    <name type="scientific">Nocardioides zeae</name>
    <dbReference type="NCBI Taxonomy" id="1457234"/>
    <lineage>
        <taxon>Bacteria</taxon>
        <taxon>Bacillati</taxon>
        <taxon>Actinomycetota</taxon>
        <taxon>Actinomycetes</taxon>
        <taxon>Propionibacteriales</taxon>
        <taxon>Nocardioidaceae</taxon>
        <taxon>Nocardioides</taxon>
    </lineage>
</organism>
<evidence type="ECO:0000313" key="3">
    <source>
        <dbReference type="Proteomes" id="UP000468687"/>
    </source>
</evidence>
<evidence type="ECO:0000313" key="2">
    <source>
        <dbReference type="EMBL" id="NEN78924.1"/>
    </source>
</evidence>
<feature type="signal peptide" evidence="1">
    <location>
        <begin position="1"/>
        <end position="20"/>
    </location>
</feature>
<dbReference type="Proteomes" id="UP000468687">
    <property type="component" value="Unassembled WGS sequence"/>
</dbReference>